<reference evidence="3" key="1">
    <citation type="submission" date="2022-10" db="EMBL/GenBank/DDBJ databases">
        <title>The complete genomes of actinobacterial strains from the NBC collection.</title>
        <authorList>
            <person name="Joergensen T.S."/>
            <person name="Alvarez Arevalo M."/>
            <person name="Sterndorff E.B."/>
            <person name="Faurdal D."/>
            <person name="Vuksanovic O."/>
            <person name="Mourched A.-S."/>
            <person name="Charusanti P."/>
            <person name="Shaw S."/>
            <person name="Blin K."/>
            <person name="Weber T."/>
        </authorList>
    </citation>
    <scope>NUCLEOTIDE SEQUENCE</scope>
    <source>
        <strain evidence="3">NBC_00283</strain>
        <plasmid evidence="3">unnamed1</plasmid>
    </source>
</reference>
<accession>A0ABZ1RXJ7</accession>
<dbReference type="Proteomes" id="UP001432075">
    <property type="component" value="Plasmid unnamed1"/>
</dbReference>
<name>A0ABZ1RXJ7_9ACTN</name>
<protein>
    <recommendedName>
        <fullName evidence="2">DUF6571 domain-containing protein</fullName>
    </recommendedName>
</protein>
<gene>
    <name evidence="3" type="ORF">OHU17_37720</name>
</gene>
<evidence type="ECO:0000313" key="3">
    <source>
        <dbReference type="EMBL" id="WUO51577.1"/>
    </source>
</evidence>
<dbReference type="EMBL" id="CP108058">
    <property type="protein sequence ID" value="WUO51577.1"/>
    <property type="molecule type" value="Genomic_DNA"/>
</dbReference>
<feature type="compositionally biased region" description="Basic and acidic residues" evidence="1">
    <location>
        <begin position="751"/>
        <end position="760"/>
    </location>
</feature>
<dbReference type="InterPro" id="IPR046701">
    <property type="entry name" value="DUF6571"/>
</dbReference>
<feature type="compositionally biased region" description="Polar residues" evidence="1">
    <location>
        <begin position="729"/>
        <end position="749"/>
    </location>
</feature>
<sequence length="760" mass="82542">MLTYHEVMSTDLGLLTTAAGKWDEMAGELKKVETRYGDSVQKITTGPDWSGVSVGVAHSNFAATRYEYSAAQIQAKAVASLLRDAHTQFADLKKRVESARDDAIKAGMTVSEQGTVAFDYAKLTPAERSAYHHDPDGQTTIRDAVNKWQQHLNDQVKAVSEADQGVKIALEAVGVDSNKDAFGKGNDGTLNGFNADAQGDIEVYEARNAEDIATRINSGGKVSAADYAELDRSFRDNAKSTEFNQTFLNGMGAQNTLKLTNKLTDHAYGDDKGNQQRYTNLQKGLASSLSTAMQDPKSKFYQDFRAQLKQAGLQQFDLKQIADSPQIGTGHGQKVRGYQSLITLMQNGDGYSTSFMHDLADDIRSAEDKKRGGNPDVWDLTSDFSGKNKGWFANDPLDGLLGIMSKDPAATTSYLDPGPDGKNDNLQYLVKDRDWNHVDTTYWVGNIEHTGSDAFDKDVRAGLGLALESATTGHAPGAPGTEFGRHPEAEARVMHEAVNLFDYGDGNGKDDKGQLKGQGDSVLKSEEYANVRGPLARALSSYSPDIVDIIAGDGPGDLVGKDDALANGDHSQIQNSRSSLLRVLRGVSEDPENYFLLHESERRYMAEQLTTQDLSDPEALKNRAAKIGEVNGAINAIGGDIHLSERDAKLSEAGDMRVYGYHFIGGAITGIPVVGDMAQRVVDGCWNEWLKGVSAEEGLLARERISSGNDAAQTDLSRFFKSWGDETHQSGTTVGAAQREAQQSYTSGRESAYDALRERK</sequence>
<keyword evidence="4" id="KW-1185">Reference proteome</keyword>
<evidence type="ECO:0000313" key="4">
    <source>
        <dbReference type="Proteomes" id="UP001432075"/>
    </source>
</evidence>
<feature type="region of interest" description="Disordered" evidence="1">
    <location>
        <begin position="728"/>
        <end position="760"/>
    </location>
</feature>
<geneLocation type="plasmid" evidence="3 4">
    <name>unnamed1</name>
</geneLocation>
<proteinExistence type="predicted"/>
<keyword evidence="3" id="KW-0614">Plasmid</keyword>
<feature type="domain" description="DUF6571" evidence="2">
    <location>
        <begin position="350"/>
        <end position="685"/>
    </location>
</feature>
<dbReference type="Pfam" id="PF20211">
    <property type="entry name" value="DUF6571"/>
    <property type="match status" value="1"/>
</dbReference>
<evidence type="ECO:0000256" key="1">
    <source>
        <dbReference type="SAM" id="MobiDB-lite"/>
    </source>
</evidence>
<dbReference type="RefSeq" id="WP_328777818.1">
    <property type="nucleotide sequence ID" value="NZ_CP108058.1"/>
</dbReference>
<evidence type="ECO:0000259" key="2">
    <source>
        <dbReference type="Pfam" id="PF20211"/>
    </source>
</evidence>
<organism evidence="3 4">
    <name type="scientific">Streptomyces goshikiensis</name>
    <dbReference type="NCBI Taxonomy" id="1942"/>
    <lineage>
        <taxon>Bacteria</taxon>
        <taxon>Bacillati</taxon>
        <taxon>Actinomycetota</taxon>
        <taxon>Actinomycetes</taxon>
        <taxon>Kitasatosporales</taxon>
        <taxon>Streptomycetaceae</taxon>
        <taxon>Streptomyces</taxon>
    </lineage>
</organism>